<evidence type="ECO:0000313" key="5">
    <source>
        <dbReference type="Proteomes" id="UP001318860"/>
    </source>
</evidence>
<evidence type="ECO:0000313" key="4">
    <source>
        <dbReference type="EMBL" id="KAK6117576.1"/>
    </source>
</evidence>
<feature type="region of interest" description="Disordered" evidence="1">
    <location>
        <begin position="432"/>
        <end position="464"/>
    </location>
</feature>
<feature type="region of interest" description="Disordered" evidence="1">
    <location>
        <begin position="302"/>
        <end position="420"/>
    </location>
</feature>
<dbReference type="PANTHER" id="PTHR37751:SF1">
    <property type="entry name" value="LOW PROTEIN: M-PHASE INDUCER PHOSPHATASE-LIKE PROTEIN"/>
    <property type="match status" value="1"/>
</dbReference>
<dbReference type="Pfam" id="PF14383">
    <property type="entry name" value="VARLMGL"/>
    <property type="match status" value="1"/>
</dbReference>
<feature type="domain" description="DUF4378" evidence="2">
    <location>
        <begin position="503"/>
        <end position="658"/>
    </location>
</feature>
<protein>
    <recommendedName>
        <fullName evidence="6">DUF3741 domain-containing protein</fullName>
    </recommendedName>
</protein>
<proteinExistence type="predicted"/>
<comment type="caution">
    <text evidence="4">The sequence shown here is derived from an EMBL/GenBank/DDBJ whole genome shotgun (WGS) entry which is preliminary data.</text>
</comment>
<feature type="compositionally biased region" description="Polar residues" evidence="1">
    <location>
        <begin position="160"/>
        <end position="173"/>
    </location>
</feature>
<feature type="compositionally biased region" description="Polar residues" evidence="1">
    <location>
        <begin position="449"/>
        <end position="464"/>
    </location>
</feature>
<feature type="compositionally biased region" description="Polar residues" evidence="1">
    <location>
        <begin position="341"/>
        <end position="357"/>
    </location>
</feature>
<sequence>MGREWLHWVAGGGVGRPSGRRRRLSAKMVEEEEETSSAAGCMCAVFQLFDLQQHPFSFQPNTPFLQEEATTSTGVEAPRNSLELDEPSTMKVACSKPLAMKEEEENSNFPVGIQIKTRISSNSRTEDNFPSSDCSPGLTKTPNLVARLMGLDILPECNSPSFSSSIKPPTKSHSNQDHPKKDTNIPHTPNRSKKCFSDDDISIGARSSSARRSDFEFHRLSLQINKENRNEEFAISAKMRGKRAKSRQDENRSPAGHFAKQIVSQIKESVSRRVALMDTTNTNYRDKEEIIRRDQNLVPTKKIPKILPKMDGEISSDEKQSVTPSSCSPKIRFLEAKKNKTATNISTSSDSNYQSQGVLKDSKKVRGGNGNVSSGMKKLQLGPQTSGNSIRNQKDEPFVRSAPTSYKANLTEKKKSKKSPLLSSEILNISGPTILPVKKDPSPPATKLPQKQSQPQVSDALSSKRNTQLSCNPCHSYSHQKFTVLPDNTNGCATTSSAAEYKSYVQKILKRAGINDRFTPLTLGKWHTPSHPLDPSIFYYLELFHPAAASSSAAAVLSRRCNRKLIFQLTDELLAEILKPHFDFKKWVTENDHFCLADELCKKIESFPAADCRVLEDIDFLIDKDFCKSRFNGFFFEEEGERLVCEIEGEIVESLVRETVAVVVGGGDRTEEEEQGRQKADRGHVGWERYHVTRCH</sequence>
<dbReference type="InterPro" id="IPR025486">
    <property type="entry name" value="DUF4378"/>
</dbReference>
<gene>
    <name evidence="4" type="ORF">DH2020_048685</name>
</gene>
<feature type="region of interest" description="Disordered" evidence="1">
    <location>
        <begin position="160"/>
        <end position="200"/>
    </location>
</feature>
<feature type="compositionally biased region" description="Basic and acidic residues" evidence="1">
    <location>
        <begin position="308"/>
        <end position="320"/>
    </location>
</feature>
<feature type="domain" description="DUF3741" evidence="3">
    <location>
        <begin position="139"/>
        <end position="158"/>
    </location>
</feature>
<reference evidence="4 5" key="1">
    <citation type="journal article" date="2021" name="Comput. Struct. Biotechnol. J.">
        <title>De novo genome assembly of the potent medicinal plant Rehmannia glutinosa using nanopore technology.</title>
        <authorList>
            <person name="Ma L."/>
            <person name="Dong C."/>
            <person name="Song C."/>
            <person name="Wang X."/>
            <person name="Zheng X."/>
            <person name="Niu Y."/>
            <person name="Chen S."/>
            <person name="Feng W."/>
        </authorList>
    </citation>
    <scope>NUCLEOTIDE SEQUENCE [LARGE SCALE GENOMIC DNA]</scope>
    <source>
        <strain evidence="4">DH-2019</strain>
    </source>
</reference>
<name>A0ABR0U514_REHGL</name>
<evidence type="ECO:0000259" key="2">
    <source>
        <dbReference type="Pfam" id="PF14309"/>
    </source>
</evidence>
<evidence type="ECO:0008006" key="6">
    <source>
        <dbReference type="Google" id="ProtNLM"/>
    </source>
</evidence>
<evidence type="ECO:0000259" key="3">
    <source>
        <dbReference type="Pfam" id="PF14383"/>
    </source>
</evidence>
<dbReference type="Proteomes" id="UP001318860">
    <property type="component" value="Unassembled WGS sequence"/>
</dbReference>
<dbReference type="InterPro" id="IPR032795">
    <property type="entry name" value="DUF3741-assoc"/>
</dbReference>
<dbReference type="PANTHER" id="PTHR37751">
    <property type="entry name" value="LOW PROTEIN: M-PHASE INDUCER PHOSPHATASE-LIKE PROTEIN"/>
    <property type="match status" value="1"/>
</dbReference>
<feature type="compositionally biased region" description="Basic and acidic residues" evidence="1">
    <location>
        <begin position="174"/>
        <end position="184"/>
    </location>
</feature>
<dbReference type="EMBL" id="JABTTQ020003433">
    <property type="protein sequence ID" value="KAK6117576.1"/>
    <property type="molecule type" value="Genomic_DNA"/>
</dbReference>
<feature type="compositionally biased region" description="Polar residues" evidence="1">
    <location>
        <begin position="382"/>
        <end position="391"/>
    </location>
</feature>
<evidence type="ECO:0000256" key="1">
    <source>
        <dbReference type="SAM" id="MobiDB-lite"/>
    </source>
</evidence>
<dbReference type="Pfam" id="PF14309">
    <property type="entry name" value="DUF4378"/>
    <property type="match status" value="1"/>
</dbReference>
<accession>A0ABR0U514</accession>
<keyword evidence="5" id="KW-1185">Reference proteome</keyword>
<organism evidence="4 5">
    <name type="scientific">Rehmannia glutinosa</name>
    <name type="common">Chinese foxglove</name>
    <dbReference type="NCBI Taxonomy" id="99300"/>
    <lineage>
        <taxon>Eukaryota</taxon>
        <taxon>Viridiplantae</taxon>
        <taxon>Streptophyta</taxon>
        <taxon>Embryophyta</taxon>
        <taxon>Tracheophyta</taxon>
        <taxon>Spermatophyta</taxon>
        <taxon>Magnoliopsida</taxon>
        <taxon>eudicotyledons</taxon>
        <taxon>Gunneridae</taxon>
        <taxon>Pentapetalae</taxon>
        <taxon>asterids</taxon>
        <taxon>lamiids</taxon>
        <taxon>Lamiales</taxon>
        <taxon>Orobanchaceae</taxon>
        <taxon>Rehmannieae</taxon>
        <taxon>Rehmannia</taxon>
    </lineage>
</organism>